<dbReference type="AlphaFoldDB" id="A0A6G4A5N8"/>
<evidence type="ECO:0000256" key="1">
    <source>
        <dbReference type="SAM" id="MobiDB-lite"/>
    </source>
</evidence>
<reference evidence="2" key="1">
    <citation type="submission" date="2020-02" db="EMBL/GenBank/DDBJ databases">
        <authorList>
            <person name="Shen X.-R."/>
            <person name="Zhang Y.-X."/>
        </authorList>
    </citation>
    <scope>NUCLEOTIDE SEQUENCE</scope>
    <source>
        <strain evidence="2">SYP-B3998</strain>
    </source>
</reference>
<feature type="region of interest" description="Disordered" evidence="1">
    <location>
        <begin position="1"/>
        <end position="35"/>
    </location>
</feature>
<feature type="compositionally biased region" description="Basic and acidic residues" evidence="1">
    <location>
        <begin position="26"/>
        <end position="35"/>
    </location>
</feature>
<evidence type="ECO:0000313" key="2">
    <source>
        <dbReference type="EMBL" id="NEW09783.1"/>
    </source>
</evidence>
<protein>
    <submittedName>
        <fullName evidence="2">Uncharacterized protein</fullName>
    </submittedName>
</protein>
<gene>
    <name evidence="2" type="ORF">GK047_28085</name>
</gene>
<comment type="caution">
    <text evidence="2">The sequence shown here is derived from an EMBL/GenBank/DDBJ whole genome shotgun (WGS) entry which is preliminary data.</text>
</comment>
<name>A0A6G4A5N8_9BACL</name>
<dbReference type="EMBL" id="JAAIKC010000024">
    <property type="protein sequence ID" value="NEW09783.1"/>
    <property type="molecule type" value="Genomic_DNA"/>
</dbReference>
<organism evidence="2">
    <name type="scientific">Paenibacillus sp. SYP-B3998</name>
    <dbReference type="NCBI Taxonomy" id="2678564"/>
    <lineage>
        <taxon>Bacteria</taxon>
        <taxon>Bacillati</taxon>
        <taxon>Bacillota</taxon>
        <taxon>Bacilli</taxon>
        <taxon>Bacillales</taxon>
        <taxon>Paenibacillaceae</taxon>
        <taxon>Paenibacillus</taxon>
    </lineage>
</organism>
<sequence>MGLPESSGLTRRLEYMGDTPGKNSRTGKEVQERMKNEVPPKIRTNRDGETKFMASDGKWYPLDQADMAHLTDAVSWWNSTGRYYGAKSPEVREWMLDSKNYVLDHYSLNRSAGAKLNENYLPPE</sequence>
<accession>A0A6G4A5N8</accession>
<proteinExistence type="predicted"/>